<evidence type="ECO:0000256" key="1">
    <source>
        <dbReference type="ARBA" id="ARBA00004229"/>
    </source>
</evidence>
<name>C1EF65_MICCC</name>
<dbReference type="STRING" id="296587.C1EF65"/>
<gene>
    <name evidence="4" type="primary">CBR</name>
    <name evidence="4" type="synonym">ELIP1</name>
    <name evidence="4" type="ORF">MICPUN_96716</name>
</gene>
<dbReference type="AlphaFoldDB" id="C1EF65"/>
<keyword evidence="5" id="KW-1185">Reference proteome</keyword>
<dbReference type="OrthoDB" id="513190at2759"/>
<dbReference type="GO" id="GO:0009507">
    <property type="term" value="C:chloroplast"/>
    <property type="evidence" value="ECO:0007669"/>
    <property type="project" value="UniProtKB-SubCell"/>
</dbReference>
<dbReference type="OMA" id="AFAMELH"/>
<organism evidence="4 5">
    <name type="scientific">Micromonas commoda (strain RCC299 / NOUM17 / CCMP2709)</name>
    <name type="common">Picoplanktonic green alga</name>
    <dbReference type="NCBI Taxonomy" id="296587"/>
    <lineage>
        <taxon>Eukaryota</taxon>
        <taxon>Viridiplantae</taxon>
        <taxon>Chlorophyta</taxon>
        <taxon>Mamiellophyceae</taxon>
        <taxon>Mamiellales</taxon>
        <taxon>Mamiellaceae</taxon>
        <taxon>Micromonas</taxon>
    </lineage>
</organism>
<dbReference type="Proteomes" id="UP000002009">
    <property type="component" value="Chromosome 13"/>
</dbReference>
<dbReference type="KEGG" id="mis:MICPUN_96716"/>
<sequence>MAVLALPSLASRVGLAPRRASARRASSIVTRAAGADAVPAKEARAAAEATKVVARKGVMETLGFGGWAPEVINGRVAQIAFVAGVGAELATGETLPTQFHDHVFSLAFVSVLVALASFMPNVQAKKFTSEPATKGAFGPFSPGKEMLHGRLAMIGLAAAFAMELHSGTPLFAR</sequence>
<evidence type="ECO:0000256" key="2">
    <source>
        <dbReference type="ARBA" id="ARBA00022528"/>
    </source>
</evidence>
<evidence type="ECO:0000313" key="5">
    <source>
        <dbReference type="Proteomes" id="UP000002009"/>
    </source>
</evidence>
<dbReference type="EMBL" id="CP001331">
    <property type="protein sequence ID" value="ACO67038.1"/>
    <property type="molecule type" value="Genomic_DNA"/>
</dbReference>
<dbReference type="Pfam" id="PF00504">
    <property type="entry name" value="Chloroa_b-bind"/>
    <property type="match status" value="1"/>
</dbReference>
<reference evidence="4 5" key="1">
    <citation type="journal article" date="2009" name="Science">
        <title>Green evolution and dynamic adaptations revealed by genomes of the marine picoeukaryotes Micromonas.</title>
        <authorList>
            <person name="Worden A.Z."/>
            <person name="Lee J.H."/>
            <person name="Mock T."/>
            <person name="Rouze P."/>
            <person name="Simmons M.P."/>
            <person name="Aerts A.L."/>
            <person name="Allen A.E."/>
            <person name="Cuvelier M.L."/>
            <person name="Derelle E."/>
            <person name="Everett M.V."/>
            <person name="Foulon E."/>
            <person name="Grimwood J."/>
            <person name="Gundlach H."/>
            <person name="Henrissat B."/>
            <person name="Napoli C."/>
            <person name="McDonald S.M."/>
            <person name="Parker M.S."/>
            <person name="Rombauts S."/>
            <person name="Salamov A."/>
            <person name="Von Dassow P."/>
            <person name="Badger J.H."/>
            <person name="Coutinho P.M."/>
            <person name="Demir E."/>
            <person name="Dubchak I."/>
            <person name="Gentemann C."/>
            <person name="Eikrem W."/>
            <person name="Gready J.E."/>
            <person name="John U."/>
            <person name="Lanier W."/>
            <person name="Lindquist E.A."/>
            <person name="Lucas S."/>
            <person name="Mayer K.F."/>
            <person name="Moreau H."/>
            <person name="Not F."/>
            <person name="Otillar R."/>
            <person name="Panaud O."/>
            <person name="Pangilinan J."/>
            <person name="Paulsen I."/>
            <person name="Piegu B."/>
            <person name="Poliakov A."/>
            <person name="Robbens S."/>
            <person name="Schmutz J."/>
            <person name="Toulza E."/>
            <person name="Wyss T."/>
            <person name="Zelensky A."/>
            <person name="Zhou K."/>
            <person name="Armbrust E.V."/>
            <person name="Bhattacharya D."/>
            <person name="Goodenough U.W."/>
            <person name="Van de Peer Y."/>
            <person name="Grigoriev I.V."/>
        </authorList>
    </citation>
    <scope>NUCLEOTIDE SEQUENCE [LARGE SCALE GENOMIC DNA]</scope>
    <source>
        <strain evidence="5">RCC299 / NOUM17</strain>
    </source>
</reference>
<accession>C1EF65</accession>
<comment type="subcellular location">
    <subcellularLocation>
        <location evidence="1">Plastid</location>
        <location evidence="1">Chloroplast</location>
    </subcellularLocation>
</comment>
<dbReference type="InterPro" id="IPR022796">
    <property type="entry name" value="Chloroa_b-bind"/>
</dbReference>
<dbReference type="InParanoid" id="C1EF65"/>
<evidence type="ECO:0000313" key="4">
    <source>
        <dbReference type="EMBL" id="ACO67038.1"/>
    </source>
</evidence>
<evidence type="ECO:0000256" key="3">
    <source>
        <dbReference type="ARBA" id="ARBA00022640"/>
    </source>
</evidence>
<keyword evidence="2" id="KW-0150">Chloroplast</keyword>
<dbReference type="SUPFAM" id="SSF103511">
    <property type="entry name" value="Chlorophyll a-b binding protein"/>
    <property type="match status" value="1"/>
</dbReference>
<protein>
    <submittedName>
        <fullName evidence="4">Early light induced protein-like 6, chloroplast</fullName>
    </submittedName>
</protein>
<keyword evidence="3" id="KW-0934">Plastid</keyword>
<proteinExistence type="predicted"/>